<dbReference type="GO" id="GO:0000166">
    <property type="term" value="F:nucleotide binding"/>
    <property type="evidence" value="ECO:0007669"/>
    <property type="project" value="InterPro"/>
</dbReference>
<dbReference type="SUPFAM" id="SSF51735">
    <property type="entry name" value="NAD(P)-binding Rossmann-fold domains"/>
    <property type="match status" value="1"/>
</dbReference>
<dbReference type="Pfam" id="PF01408">
    <property type="entry name" value="GFO_IDH_MocA"/>
    <property type="match status" value="1"/>
</dbReference>
<comment type="caution">
    <text evidence="3">The sequence shown here is derived from an EMBL/GenBank/DDBJ whole genome shotgun (WGS) entry which is preliminary data.</text>
</comment>
<keyword evidence="4" id="KW-1185">Reference proteome</keyword>
<proteinExistence type="predicted"/>
<dbReference type="OrthoDB" id="9815825at2"/>
<dbReference type="Gene3D" id="3.30.360.10">
    <property type="entry name" value="Dihydrodipicolinate Reductase, domain 2"/>
    <property type="match status" value="1"/>
</dbReference>
<protein>
    <submittedName>
        <fullName evidence="3">Oxidoreductase</fullName>
    </submittedName>
</protein>
<dbReference type="Gene3D" id="3.40.50.720">
    <property type="entry name" value="NAD(P)-binding Rossmann-like Domain"/>
    <property type="match status" value="1"/>
</dbReference>
<evidence type="ECO:0000313" key="3">
    <source>
        <dbReference type="EMBL" id="PRD56865.1"/>
    </source>
</evidence>
<organism evidence="3 4">
    <name type="scientific">Sphingobacterium gobiense</name>
    <dbReference type="NCBI Taxonomy" id="1382456"/>
    <lineage>
        <taxon>Bacteria</taxon>
        <taxon>Pseudomonadati</taxon>
        <taxon>Bacteroidota</taxon>
        <taxon>Sphingobacteriia</taxon>
        <taxon>Sphingobacteriales</taxon>
        <taxon>Sphingobacteriaceae</taxon>
        <taxon>Sphingobacterium</taxon>
    </lineage>
</organism>
<dbReference type="RefSeq" id="WP_105724096.1">
    <property type="nucleotide sequence ID" value="NZ_PVBS01000001.1"/>
</dbReference>
<gene>
    <name evidence="3" type="ORF">C5749_06510</name>
</gene>
<dbReference type="InterPro" id="IPR000683">
    <property type="entry name" value="Gfo/Idh/MocA-like_OxRdtase_N"/>
</dbReference>
<dbReference type="SUPFAM" id="SSF55347">
    <property type="entry name" value="Glyceraldehyde-3-phosphate dehydrogenase-like, C-terminal domain"/>
    <property type="match status" value="1"/>
</dbReference>
<dbReference type="PANTHER" id="PTHR43708">
    <property type="entry name" value="CONSERVED EXPRESSED OXIDOREDUCTASE (EUROFUNG)"/>
    <property type="match status" value="1"/>
</dbReference>
<dbReference type="Pfam" id="PF22725">
    <property type="entry name" value="GFO_IDH_MocA_C3"/>
    <property type="match status" value="1"/>
</dbReference>
<dbReference type="InterPro" id="IPR051317">
    <property type="entry name" value="Gfo/Idh/MocA_oxidoreduct"/>
</dbReference>
<feature type="domain" description="Gfo/Idh/MocA-like oxidoreductase N-terminal" evidence="1">
    <location>
        <begin position="7"/>
        <end position="120"/>
    </location>
</feature>
<reference evidence="3 4" key="1">
    <citation type="submission" date="2018-02" db="EMBL/GenBank/DDBJ databases">
        <title>The draft genome of Sphingobacterium gobiense H7.</title>
        <authorList>
            <person name="Li L."/>
            <person name="Liu L."/>
            <person name="Zhang X."/>
            <person name="Wang T."/>
            <person name="Liang L."/>
        </authorList>
    </citation>
    <scope>NUCLEOTIDE SEQUENCE [LARGE SCALE GENOMIC DNA]</scope>
    <source>
        <strain evidence="3 4">ACCC 05757</strain>
    </source>
</reference>
<evidence type="ECO:0000259" key="2">
    <source>
        <dbReference type="Pfam" id="PF22725"/>
    </source>
</evidence>
<dbReference type="Proteomes" id="UP000238642">
    <property type="component" value="Unassembled WGS sequence"/>
</dbReference>
<evidence type="ECO:0000313" key="4">
    <source>
        <dbReference type="Proteomes" id="UP000238642"/>
    </source>
</evidence>
<dbReference type="InterPro" id="IPR055170">
    <property type="entry name" value="GFO_IDH_MocA-like_dom"/>
</dbReference>
<evidence type="ECO:0000259" key="1">
    <source>
        <dbReference type="Pfam" id="PF01408"/>
    </source>
</evidence>
<feature type="domain" description="GFO/IDH/MocA-like oxidoreductase" evidence="2">
    <location>
        <begin position="131"/>
        <end position="251"/>
    </location>
</feature>
<accession>A0A2S9JU97</accession>
<dbReference type="EMBL" id="PVBS01000001">
    <property type="protein sequence ID" value="PRD56865.1"/>
    <property type="molecule type" value="Genomic_DNA"/>
</dbReference>
<dbReference type="InterPro" id="IPR036291">
    <property type="entry name" value="NAD(P)-bd_dom_sf"/>
</dbReference>
<dbReference type="PANTHER" id="PTHR43708:SF1">
    <property type="entry name" value="GALACTOSE_LACTOSE METABOLISM REGULATORY PROTEIN GAL80"/>
    <property type="match status" value="1"/>
</dbReference>
<name>A0A2S9JU97_9SPHI</name>
<dbReference type="AlphaFoldDB" id="A0A2S9JU97"/>
<sequence length="347" mass="39340">MQKQRINTGILSFGMSGRVFHAPFIHTNENFNFTAIVERTTKAAKELYADVRSYNSVTELLADDSIELVIVNTPNYTHFEFAKASLEAGKHVLLEKPAVDNLNQLDKLSELSEKTGKQIFFYQNRRYDSHFMQMKEIIESGQLGKIIEVHMRFDRYNMALGPKEFKEKSQYVSSGVAYDLGPHLLDQAFSLFGKPNKIIKTTAINRPESQVPDFFNFHLIYSDNLQVFLTGNLLVADPQSAFVVHGSTGSFIKKMVDVQERQLINGMLPTASEYGIEPEESEGRLTVVDGNGEKQMVLLPAQKGDYNLLFNAVYESLRNDAAYPITIDHIRWQIEALQAPDFSIIEP</sequence>